<evidence type="ECO:0000256" key="11">
    <source>
        <dbReference type="NCBIfam" id="TIGR00560"/>
    </source>
</evidence>
<dbReference type="Gene3D" id="1.20.120.1760">
    <property type="match status" value="1"/>
</dbReference>
<dbReference type="GO" id="GO:0046474">
    <property type="term" value="P:glycerophospholipid biosynthetic process"/>
    <property type="evidence" value="ECO:0007669"/>
    <property type="project" value="TreeGrafter"/>
</dbReference>
<keyword evidence="8 14" id="KW-0472">Membrane</keyword>
<evidence type="ECO:0000313" key="16">
    <source>
        <dbReference type="Proteomes" id="UP000070505"/>
    </source>
</evidence>
<dbReference type="GO" id="GO:0008444">
    <property type="term" value="F:CDP-diacylglycerol-glycerol-3-phosphate 3-phosphatidyltransferase activity"/>
    <property type="evidence" value="ECO:0007669"/>
    <property type="project" value="UniProtKB-UniRule"/>
</dbReference>
<evidence type="ECO:0000256" key="4">
    <source>
        <dbReference type="ARBA" id="ARBA00022679"/>
    </source>
</evidence>
<dbReference type="AlphaFoldDB" id="A0A135ZA90"/>
<keyword evidence="10" id="KW-1208">Phospholipid metabolism</keyword>
<feature type="compositionally biased region" description="Low complexity" evidence="13">
    <location>
        <begin position="243"/>
        <end position="253"/>
    </location>
</feature>
<accession>A0A135ZA90</accession>
<dbReference type="Proteomes" id="UP000070505">
    <property type="component" value="Unassembled WGS sequence"/>
</dbReference>
<sequence length="261" mass="28081">MRKSVKFSLFDGWNYAPNIVTYVRIVLAIVFIGLYLASGAYGVHSVGARWGAFVIFALAASTDKLDGYLARKYNQVTELGKLLDPIADKLLILSALIIGAIFSEIPWIVTLLFVVREIGITVLRFYVIKRGGKVIAASSLGKYKTVAQSLGLALILLPVVNTIVNLRKISAFGIAYLALADALIYIALLLALCSGYTYTKGAFAALSALKDGDRGVVDVESTLVSETSEDDLNSVDSEESFTSKSGKSGKSGSDNLETEEF</sequence>
<proteinExistence type="inferred from homology"/>
<evidence type="ECO:0000256" key="7">
    <source>
        <dbReference type="ARBA" id="ARBA00023098"/>
    </source>
</evidence>
<dbReference type="GO" id="GO:0016020">
    <property type="term" value="C:membrane"/>
    <property type="evidence" value="ECO:0007669"/>
    <property type="project" value="UniProtKB-SubCell"/>
</dbReference>
<dbReference type="PROSITE" id="PS00379">
    <property type="entry name" value="CDP_ALCOHOL_P_TRANSF"/>
    <property type="match status" value="1"/>
</dbReference>
<evidence type="ECO:0000256" key="9">
    <source>
        <dbReference type="ARBA" id="ARBA00023209"/>
    </source>
</evidence>
<dbReference type="InterPro" id="IPR043130">
    <property type="entry name" value="CDP-OH_PTrfase_TM_dom"/>
</dbReference>
<evidence type="ECO:0000256" key="2">
    <source>
        <dbReference type="ARBA" id="ARBA00010441"/>
    </source>
</evidence>
<comment type="similarity">
    <text evidence="2 12">Belongs to the CDP-alcohol phosphatidyltransferase class-I family.</text>
</comment>
<keyword evidence="3" id="KW-0444">Lipid biosynthesis</keyword>
<dbReference type="InterPro" id="IPR048254">
    <property type="entry name" value="CDP_ALCOHOL_P_TRANSF_CS"/>
</dbReference>
<feature type="transmembrane region" description="Helical" evidence="14">
    <location>
        <begin position="90"/>
        <end position="115"/>
    </location>
</feature>
<gene>
    <name evidence="15" type="ORF">HMPREF3230_00342</name>
</gene>
<feature type="transmembrane region" description="Helical" evidence="14">
    <location>
        <begin position="21"/>
        <end position="44"/>
    </location>
</feature>
<evidence type="ECO:0000256" key="5">
    <source>
        <dbReference type="ARBA" id="ARBA00022692"/>
    </source>
</evidence>
<reference evidence="15 16" key="1">
    <citation type="submission" date="2016-02" db="EMBL/GenBank/DDBJ databases">
        <authorList>
            <person name="Wen L."/>
            <person name="He K."/>
            <person name="Yang H."/>
        </authorList>
    </citation>
    <scope>NUCLEOTIDE SEQUENCE [LARGE SCALE GENOMIC DNA]</scope>
    <source>
        <strain evidence="15 16">CMW7778B</strain>
    </source>
</reference>
<evidence type="ECO:0000256" key="14">
    <source>
        <dbReference type="SAM" id="Phobius"/>
    </source>
</evidence>
<protein>
    <recommendedName>
        <fullName evidence="11">CDP-diacylglycerol--glycerol-3-phosphate 3-phosphatidyltransferase</fullName>
        <ecNumber evidence="11">2.7.8.5</ecNumber>
    </recommendedName>
</protein>
<dbReference type="PATRIC" id="fig|2702.101.peg.332"/>
<evidence type="ECO:0000256" key="3">
    <source>
        <dbReference type="ARBA" id="ARBA00022516"/>
    </source>
</evidence>
<keyword evidence="7" id="KW-0443">Lipid metabolism</keyword>
<keyword evidence="5 14" id="KW-0812">Transmembrane</keyword>
<dbReference type="PANTHER" id="PTHR14269:SF62">
    <property type="entry name" value="CDP-DIACYLGLYCEROL--GLYCEROL-3-PHOSPHATE 3-PHOSPHATIDYLTRANSFERASE 1, CHLOROPLASTIC"/>
    <property type="match status" value="1"/>
</dbReference>
<evidence type="ECO:0000256" key="6">
    <source>
        <dbReference type="ARBA" id="ARBA00022989"/>
    </source>
</evidence>
<keyword evidence="9" id="KW-0594">Phospholipid biosynthesis</keyword>
<evidence type="ECO:0000256" key="8">
    <source>
        <dbReference type="ARBA" id="ARBA00023136"/>
    </source>
</evidence>
<evidence type="ECO:0000313" key="15">
    <source>
        <dbReference type="EMBL" id="KXI18568.1"/>
    </source>
</evidence>
<name>A0A135ZA90_GARVA</name>
<feature type="transmembrane region" description="Helical" evidence="14">
    <location>
        <begin position="176"/>
        <end position="198"/>
    </location>
</feature>
<feature type="compositionally biased region" description="Acidic residues" evidence="13">
    <location>
        <begin position="227"/>
        <end position="239"/>
    </location>
</feature>
<organism evidence="15 16">
    <name type="scientific">Gardnerella vaginalis</name>
    <dbReference type="NCBI Taxonomy" id="2702"/>
    <lineage>
        <taxon>Bacteria</taxon>
        <taxon>Bacillati</taxon>
        <taxon>Actinomycetota</taxon>
        <taxon>Actinomycetes</taxon>
        <taxon>Bifidobacteriales</taxon>
        <taxon>Bifidobacteriaceae</taxon>
        <taxon>Gardnerella</taxon>
    </lineage>
</organism>
<dbReference type="NCBIfam" id="TIGR00560">
    <property type="entry name" value="pgsA"/>
    <property type="match status" value="1"/>
</dbReference>
<dbReference type="PANTHER" id="PTHR14269">
    <property type="entry name" value="CDP-DIACYLGLYCEROL--GLYCEROL-3-PHOSPHATE 3-PHOSPHATIDYLTRANSFERASE-RELATED"/>
    <property type="match status" value="1"/>
</dbReference>
<dbReference type="EC" id="2.7.8.5" evidence="11"/>
<keyword evidence="4 12" id="KW-0808">Transferase</keyword>
<keyword evidence="6 14" id="KW-1133">Transmembrane helix</keyword>
<comment type="subcellular location">
    <subcellularLocation>
        <location evidence="1">Membrane</location>
        <topology evidence="1">Multi-pass membrane protein</topology>
    </subcellularLocation>
</comment>
<comment type="caution">
    <text evidence="15">The sequence shown here is derived from an EMBL/GenBank/DDBJ whole genome shotgun (WGS) entry which is preliminary data.</text>
</comment>
<evidence type="ECO:0000256" key="12">
    <source>
        <dbReference type="RuleBase" id="RU003750"/>
    </source>
</evidence>
<dbReference type="Pfam" id="PF01066">
    <property type="entry name" value="CDP-OH_P_transf"/>
    <property type="match status" value="1"/>
</dbReference>
<dbReference type="InterPro" id="IPR004570">
    <property type="entry name" value="Phosphatidylglycerol_P_synth"/>
</dbReference>
<evidence type="ECO:0000256" key="10">
    <source>
        <dbReference type="ARBA" id="ARBA00023264"/>
    </source>
</evidence>
<evidence type="ECO:0000256" key="13">
    <source>
        <dbReference type="SAM" id="MobiDB-lite"/>
    </source>
</evidence>
<dbReference type="InterPro" id="IPR000462">
    <property type="entry name" value="CDP-OH_P_trans"/>
</dbReference>
<dbReference type="UniPathway" id="UPA00085"/>
<feature type="region of interest" description="Disordered" evidence="13">
    <location>
        <begin position="226"/>
        <end position="261"/>
    </location>
</feature>
<evidence type="ECO:0000256" key="1">
    <source>
        <dbReference type="ARBA" id="ARBA00004141"/>
    </source>
</evidence>
<dbReference type="InterPro" id="IPR050324">
    <property type="entry name" value="CDP-alcohol_PTase-I"/>
</dbReference>
<dbReference type="EMBL" id="LSRC01000012">
    <property type="protein sequence ID" value="KXI18568.1"/>
    <property type="molecule type" value="Genomic_DNA"/>
</dbReference>